<comment type="catalytic activity">
    <reaction evidence="14">
        <text>a very long-chain fatty acid + ATP + CoA = a very long-chain fatty acyl-CoA + AMP + diphosphate</text>
        <dbReference type="Rhea" id="RHEA:54536"/>
        <dbReference type="ChEBI" id="CHEBI:30616"/>
        <dbReference type="ChEBI" id="CHEBI:33019"/>
        <dbReference type="ChEBI" id="CHEBI:57287"/>
        <dbReference type="ChEBI" id="CHEBI:58950"/>
        <dbReference type="ChEBI" id="CHEBI:138261"/>
        <dbReference type="ChEBI" id="CHEBI:456215"/>
    </reaction>
</comment>
<evidence type="ECO:0000259" key="18">
    <source>
        <dbReference type="Pfam" id="PF00501"/>
    </source>
</evidence>
<keyword evidence="8" id="KW-0067">ATP-binding</keyword>
<keyword evidence="6" id="KW-0812">Transmembrane</keyword>
<dbReference type="AlphaFoldDB" id="A0A8K1CA92"/>
<dbReference type="EMBL" id="SPLM01000109">
    <property type="protein sequence ID" value="TMW59261.1"/>
    <property type="molecule type" value="Genomic_DNA"/>
</dbReference>
<evidence type="ECO:0000256" key="6">
    <source>
        <dbReference type="ARBA" id="ARBA00022692"/>
    </source>
</evidence>
<name>A0A8K1CA92_PYTOL</name>
<evidence type="ECO:0000256" key="12">
    <source>
        <dbReference type="ARBA" id="ARBA00023140"/>
    </source>
</evidence>
<keyword evidence="11" id="KW-0472">Membrane</keyword>
<dbReference type="PROSITE" id="PS00455">
    <property type="entry name" value="AMP_BINDING"/>
    <property type="match status" value="1"/>
</dbReference>
<dbReference type="PANTHER" id="PTHR43107:SF15">
    <property type="entry name" value="FATTY ACID TRANSPORT PROTEIN 3, ISOFORM A"/>
    <property type="match status" value="1"/>
</dbReference>
<dbReference type="FunFam" id="3.30.300.30:FF:000020">
    <property type="entry name" value="Long-chain fatty acid transporter"/>
    <property type="match status" value="1"/>
</dbReference>
<keyword evidence="4" id="KW-1003">Cell membrane</keyword>
<keyword evidence="21" id="KW-1185">Reference proteome</keyword>
<dbReference type="NCBIfam" id="NF006134">
    <property type="entry name" value="PRK08279.1"/>
    <property type="match status" value="1"/>
</dbReference>
<dbReference type="GO" id="GO:0005324">
    <property type="term" value="F:long-chain fatty acid transmembrane transporter activity"/>
    <property type="evidence" value="ECO:0007669"/>
    <property type="project" value="TreeGrafter"/>
</dbReference>
<sequence length="633" mass="70892">MTLLAKTPTKLLAIAGAASLGYALDRQLLISTDFNKCGMMAVALLQSRQLARRGVLVPDLFEDAARRWPEKVCMAFEDRELSYKHVNEIANQMAHWGLRQGLKAGDKVALLMENRPEFVIVWLGLLKIGVVTALINTHLMADGLVHCIKIAQPSLVIVGVELLDKYAGIASELFGIASHVYGDGVTPWHMTPTYPFANSVDDTLVNMSKETPPPAIRRSKGASTNDMALLIYTSGTTGLPKAAKVNHFSIIFRSLVFHRSMSLNEFDRIYCALPLYHTSGGNLAVGMMVFSGATLCISRRFSTTKFWDEVRHHNCTVVQYIGEMCRYLMNAPPRDNDQENRVRAAFGNGMRPDVWADFQRRFKIPAVFEFYGSTEGVLGIVNPCTTPADQGHLGRRGYLVRRITGTKIVKFDVENEEHIKNKRGFFQECATNEVGELICAVSLKDPAKSFSGYYNNQAESNKKILRDVFKKGDAYFRTGDLFKVDEKSCWHFVDRIGDTFRWKGENVATNEVAQAISKFPGLSDICVYGVSVPGNEGRACLAAMVFDDDDFDMEAFAAHVKQRLPSYAMPLFLRQLGQMSVTGTMKYEKAKLRKEGIDPSQVADKLWYFNKTHGTYERLTRDNFHAALTTSRL</sequence>
<feature type="domain" description="AMP-dependent synthetase/ligase" evidence="18">
    <location>
        <begin position="61"/>
        <end position="419"/>
    </location>
</feature>
<protein>
    <recommendedName>
        <fullName evidence="16">Very long-chain fatty acid transport protein</fullName>
    </recommendedName>
    <alternativeName>
        <fullName evidence="17">Very-long-chain acyl-CoA synthetase</fullName>
    </alternativeName>
</protein>
<dbReference type="GO" id="GO:0044539">
    <property type="term" value="P:long-chain fatty acid import into cell"/>
    <property type="evidence" value="ECO:0007669"/>
    <property type="project" value="TreeGrafter"/>
</dbReference>
<dbReference type="GO" id="GO:0005524">
    <property type="term" value="F:ATP binding"/>
    <property type="evidence" value="ECO:0007669"/>
    <property type="project" value="UniProtKB-KW"/>
</dbReference>
<keyword evidence="12" id="KW-0576">Peroxisome</keyword>
<keyword evidence="9" id="KW-1133">Transmembrane helix</keyword>
<dbReference type="InterPro" id="IPR000873">
    <property type="entry name" value="AMP-dep_synth/lig_dom"/>
</dbReference>
<dbReference type="GO" id="GO:0004467">
    <property type="term" value="F:long-chain fatty acid-CoA ligase activity"/>
    <property type="evidence" value="ECO:0007669"/>
    <property type="project" value="TreeGrafter"/>
</dbReference>
<keyword evidence="7" id="KW-0547">Nucleotide-binding</keyword>
<keyword evidence="3" id="KW-0813">Transport</keyword>
<gene>
    <name evidence="20" type="ORF">Poli38472_004330</name>
</gene>
<evidence type="ECO:0000256" key="4">
    <source>
        <dbReference type="ARBA" id="ARBA00022475"/>
    </source>
</evidence>
<dbReference type="Pfam" id="PF00501">
    <property type="entry name" value="AMP-binding"/>
    <property type="match status" value="1"/>
</dbReference>
<dbReference type="GO" id="GO:0005886">
    <property type="term" value="C:plasma membrane"/>
    <property type="evidence" value="ECO:0007669"/>
    <property type="project" value="UniProtKB-SubCell"/>
</dbReference>
<accession>A0A8K1CA92</accession>
<feature type="domain" description="AMP-binding enzyme C-terminal" evidence="19">
    <location>
        <begin position="511"/>
        <end position="583"/>
    </location>
</feature>
<evidence type="ECO:0000256" key="8">
    <source>
        <dbReference type="ARBA" id="ARBA00022840"/>
    </source>
</evidence>
<evidence type="ECO:0000256" key="3">
    <source>
        <dbReference type="ARBA" id="ARBA00022448"/>
    </source>
</evidence>
<evidence type="ECO:0000256" key="9">
    <source>
        <dbReference type="ARBA" id="ARBA00022989"/>
    </source>
</evidence>
<evidence type="ECO:0000256" key="17">
    <source>
        <dbReference type="ARBA" id="ARBA00078285"/>
    </source>
</evidence>
<dbReference type="FunFam" id="3.40.50.12780:FF:000019">
    <property type="entry name" value="Long-chain fatty acid transporter"/>
    <property type="match status" value="1"/>
</dbReference>
<comment type="similarity">
    <text evidence="2">Belongs to the ATP-dependent AMP-binding enzyme family.</text>
</comment>
<dbReference type="InterPro" id="IPR025110">
    <property type="entry name" value="AMP-bd_C"/>
</dbReference>
<evidence type="ECO:0000256" key="13">
    <source>
        <dbReference type="ARBA" id="ARBA00046271"/>
    </source>
</evidence>
<comment type="subcellular location">
    <subcellularLocation>
        <location evidence="1">Cell membrane</location>
        <topology evidence="1">Multi-pass membrane protein</topology>
    </subcellularLocation>
    <subcellularLocation>
        <location evidence="13">Peroxisome membrane</location>
    </subcellularLocation>
</comment>
<comment type="caution">
    <text evidence="20">The sequence shown here is derived from an EMBL/GenBank/DDBJ whole genome shotgun (WGS) entry which is preliminary data.</text>
</comment>
<dbReference type="Gene3D" id="3.30.300.30">
    <property type="match status" value="1"/>
</dbReference>
<organism evidence="20 21">
    <name type="scientific">Pythium oligandrum</name>
    <name type="common">Mycoparasitic fungus</name>
    <dbReference type="NCBI Taxonomy" id="41045"/>
    <lineage>
        <taxon>Eukaryota</taxon>
        <taxon>Sar</taxon>
        <taxon>Stramenopiles</taxon>
        <taxon>Oomycota</taxon>
        <taxon>Peronosporomycetes</taxon>
        <taxon>Pythiales</taxon>
        <taxon>Pythiaceae</taxon>
        <taxon>Pythium</taxon>
    </lineage>
</organism>
<dbReference type="Gene3D" id="3.40.50.12780">
    <property type="entry name" value="N-terminal domain of ligase-like"/>
    <property type="match status" value="1"/>
</dbReference>
<evidence type="ECO:0000256" key="15">
    <source>
        <dbReference type="ARBA" id="ARBA00060276"/>
    </source>
</evidence>
<evidence type="ECO:0000256" key="5">
    <source>
        <dbReference type="ARBA" id="ARBA00022598"/>
    </source>
</evidence>
<evidence type="ECO:0000256" key="11">
    <source>
        <dbReference type="ARBA" id="ARBA00023136"/>
    </source>
</evidence>
<dbReference type="InterPro" id="IPR020845">
    <property type="entry name" value="AMP-binding_CS"/>
</dbReference>
<reference evidence="20" key="1">
    <citation type="submission" date="2019-03" db="EMBL/GenBank/DDBJ databases">
        <title>Long read genome sequence of the mycoparasitic Pythium oligandrum ATCC 38472 isolated from sugarbeet rhizosphere.</title>
        <authorList>
            <person name="Gaulin E."/>
        </authorList>
    </citation>
    <scope>NUCLEOTIDE SEQUENCE</scope>
    <source>
        <strain evidence="20">ATCC 38472_TT</strain>
    </source>
</reference>
<proteinExistence type="inferred from homology"/>
<evidence type="ECO:0000313" key="20">
    <source>
        <dbReference type="EMBL" id="TMW59261.1"/>
    </source>
</evidence>
<dbReference type="Pfam" id="PF13193">
    <property type="entry name" value="AMP-binding_C"/>
    <property type="match status" value="1"/>
</dbReference>
<dbReference type="GO" id="GO:0005778">
    <property type="term" value="C:peroxisomal membrane"/>
    <property type="evidence" value="ECO:0007669"/>
    <property type="project" value="UniProtKB-SubCell"/>
</dbReference>
<keyword evidence="10" id="KW-0445">Lipid transport</keyword>
<evidence type="ECO:0000256" key="1">
    <source>
        <dbReference type="ARBA" id="ARBA00004651"/>
    </source>
</evidence>
<evidence type="ECO:0000256" key="14">
    <source>
        <dbReference type="ARBA" id="ARBA00051585"/>
    </source>
</evidence>
<evidence type="ECO:0000256" key="7">
    <source>
        <dbReference type="ARBA" id="ARBA00022741"/>
    </source>
</evidence>
<dbReference type="PANTHER" id="PTHR43107">
    <property type="entry name" value="LONG-CHAIN FATTY ACID TRANSPORT PROTEIN"/>
    <property type="match status" value="1"/>
</dbReference>
<evidence type="ECO:0000313" key="21">
    <source>
        <dbReference type="Proteomes" id="UP000794436"/>
    </source>
</evidence>
<evidence type="ECO:0000256" key="16">
    <source>
        <dbReference type="ARBA" id="ARBA00068795"/>
    </source>
</evidence>
<keyword evidence="5" id="KW-0436">Ligase</keyword>
<evidence type="ECO:0000259" key="19">
    <source>
        <dbReference type="Pfam" id="PF13193"/>
    </source>
</evidence>
<evidence type="ECO:0000256" key="10">
    <source>
        <dbReference type="ARBA" id="ARBA00023055"/>
    </source>
</evidence>
<dbReference type="OrthoDB" id="288590at2759"/>
<evidence type="ECO:0000256" key="2">
    <source>
        <dbReference type="ARBA" id="ARBA00006432"/>
    </source>
</evidence>
<dbReference type="InterPro" id="IPR045851">
    <property type="entry name" value="AMP-bd_C_sf"/>
</dbReference>
<dbReference type="Proteomes" id="UP000794436">
    <property type="component" value="Unassembled WGS sequence"/>
</dbReference>
<dbReference type="SUPFAM" id="SSF56801">
    <property type="entry name" value="Acetyl-CoA synthetase-like"/>
    <property type="match status" value="1"/>
</dbReference>
<comment type="function">
    <text evidence="15">Acyl-CoA synthetase required for both the import of long chain fatty acids (LCFAs) (C14-C18) and the activation very long chain fatty acids (VLCFAs) (C20-C26) by esterification of the fatty acids into metabolically active CoA-thioesters for subsequent degradation or incorporation into phospholipids. The transport and fatty acyl-CoA synthetase activities are genetically separable and are thus independent activities. Esterifies VLCFAs in the peroxisome matrix. The VLCFAs are actively transported into peroxisomes by a PXA1-PXA2 heterodimeric transporter in the peroxisomal membrane.</text>
</comment>
<dbReference type="InterPro" id="IPR042099">
    <property type="entry name" value="ANL_N_sf"/>
</dbReference>